<dbReference type="Proteomes" id="UP000649617">
    <property type="component" value="Unassembled WGS sequence"/>
</dbReference>
<feature type="compositionally biased region" description="Pro residues" evidence="1">
    <location>
        <begin position="127"/>
        <end position="149"/>
    </location>
</feature>
<evidence type="ECO:0000256" key="1">
    <source>
        <dbReference type="SAM" id="MobiDB-lite"/>
    </source>
</evidence>
<name>A0A812SQS7_SYMPI</name>
<evidence type="ECO:0000313" key="2">
    <source>
        <dbReference type="EMBL" id="CAE7485289.1"/>
    </source>
</evidence>
<dbReference type="OrthoDB" id="365880at2759"/>
<proteinExistence type="predicted"/>
<feature type="non-terminal residue" evidence="2">
    <location>
        <position position="241"/>
    </location>
</feature>
<dbReference type="EMBL" id="CAJNIZ010025615">
    <property type="protein sequence ID" value="CAE7485289.1"/>
    <property type="molecule type" value="Genomic_DNA"/>
</dbReference>
<feature type="region of interest" description="Disordered" evidence="1">
    <location>
        <begin position="127"/>
        <end position="155"/>
    </location>
</feature>
<feature type="compositionally biased region" description="Basic and acidic residues" evidence="1">
    <location>
        <begin position="1"/>
        <end position="14"/>
    </location>
</feature>
<gene>
    <name evidence="2" type="ORF">SPIL2461_LOCUS12434</name>
</gene>
<feature type="region of interest" description="Disordered" evidence="1">
    <location>
        <begin position="1"/>
        <end position="74"/>
    </location>
</feature>
<dbReference type="AlphaFoldDB" id="A0A812SQS7"/>
<organism evidence="2 3">
    <name type="scientific">Symbiodinium pilosum</name>
    <name type="common">Dinoflagellate</name>
    <dbReference type="NCBI Taxonomy" id="2952"/>
    <lineage>
        <taxon>Eukaryota</taxon>
        <taxon>Sar</taxon>
        <taxon>Alveolata</taxon>
        <taxon>Dinophyceae</taxon>
        <taxon>Suessiales</taxon>
        <taxon>Symbiodiniaceae</taxon>
        <taxon>Symbiodinium</taxon>
    </lineage>
</organism>
<feature type="compositionally biased region" description="Basic residues" evidence="1">
    <location>
        <begin position="36"/>
        <end position="45"/>
    </location>
</feature>
<accession>A0A812SQS7</accession>
<sequence length="241" mass="26780">NNKSWEWESWREDGWGNSKGEGEDGWWGGQWEKAGSRKKGYKEKKKPTAEDDDADAALWDMPDTSVQPDGEGGLDQWTLGHLPVHERLMEGEQTSGVPKALPENALTLEELERDHLAAPSAPPVVPARPMPQSAPPVSAPMPNVAPPTTKPMIDSPTRAEMARGKGAADDKTYSPRTEGYIKQLTGVLDFFAYSRSDIAALVRRCHFDENQIQIAVANIVEDRQNHEQKEWGTVKNKKQAK</sequence>
<comment type="caution">
    <text evidence="2">The sequence shown here is derived from an EMBL/GenBank/DDBJ whole genome shotgun (WGS) entry which is preliminary data.</text>
</comment>
<protein>
    <submittedName>
        <fullName evidence="2">Uncharacterized protein</fullName>
    </submittedName>
</protein>
<keyword evidence="3" id="KW-1185">Reference proteome</keyword>
<feature type="non-terminal residue" evidence="2">
    <location>
        <position position="1"/>
    </location>
</feature>
<reference evidence="2" key="1">
    <citation type="submission" date="2021-02" db="EMBL/GenBank/DDBJ databases">
        <authorList>
            <person name="Dougan E. K."/>
            <person name="Rhodes N."/>
            <person name="Thang M."/>
            <person name="Chan C."/>
        </authorList>
    </citation>
    <scope>NUCLEOTIDE SEQUENCE</scope>
</reference>
<evidence type="ECO:0000313" key="3">
    <source>
        <dbReference type="Proteomes" id="UP000649617"/>
    </source>
</evidence>